<reference evidence="2" key="1">
    <citation type="journal article" date="2014" name="Front. Microbiol.">
        <title>High frequency of phylogenetically diverse reductive dehalogenase-homologous genes in deep subseafloor sedimentary metagenomes.</title>
        <authorList>
            <person name="Kawai M."/>
            <person name="Futagami T."/>
            <person name="Toyoda A."/>
            <person name="Takaki Y."/>
            <person name="Nishi S."/>
            <person name="Hori S."/>
            <person name="Arai W."/>
            <person name="Tsubouchi T."/>
            <person name="Morono Y."/>
            <person name="Uchiyama I."/>
            <person name="Ito T."/>
            <person name="Fujiyama A."/>
            <person name="Inagaki F."/>
            <person name="Takami H."/>
        </authorList>
    </citation>
    <scope>NUCLEOTIDE SEQUENCE</scope>
    <source>
        <strain evidence="2">Expedition CK06-06</strain>
    </source>
</reference>
<dbReference type="Pfam" id="PF00156">
    <property type="entry name" value="Pribosyltran"/>
    <property type="match status" value="1"/>
</dbReference>
<dbReference type="SUPFAM" id="SSF53271">
    <property type="entry name" value="PRTase-like"/>
    <property type="match status" value="1"/>
</dbReference>
<proteinExistence type="predicted"/>
<dbReference type="AlphaFoldDB" id="X0W0F4"/>
<protein>
    <recommendedName>
        <fullName evidence="1">Phosphoribosyltransferase domain-containing protein</fullName>
    </recommendedName>
</protein>
<dbReference type="CDD" id="cd06223">
    <property type="entry name" value="PRTases_typeI"/>
    <property type="match status" value="1"/>
</dbReference>
<dbReference type="Gene3D" id="3.40.50.2020">
    <property type="match status" value="1"/>
</dbReference>
<accession>X0W0F4</accession>
<dbReference type="PANTHER" id="PTHR11608:SF0">
    <property type="entry name" value="BIFUNCTIONAL PROTEIN PYRR"/>
    <property type="match status" value="1"/>
</dbReference>
<organism evidence="2">
    <name type="scientific">marine sediment metagenome</name>
    <dbReference type="NCBI Taxonomy" id="412755"/>
    <lineage>
        <taxon>unclassified sequences</taxon>
        <taxon>metagenomes</taxon>
        <taxon>ecological metagenomes</taxon>
    </lineage>
</organism>
<dbReference type="InterPro" id="IPR000836">
    <property type="entry name" value="PRTase_dom"/>
</dbReference>
<dbReference type="InterPro" id="IPR050137">
    <property type="entry name" value="PyrR_bifunctional"/>
</dbReference>
<feature type="domain" description="Phosphoribosyltransferase" evidence="1">
    <location>
        <begin position="7"/>
        <end position="71"/>
    </location>
</feature>
<name>X0W0F4_9ZZZZ</name>
<evidence type="ECO:0000259" key="1">
    <source>
        <dbReference type="Pfam" id="PF00156"/>
    </source>
</evidence>
<comment type="caution">
    <text evidence="2">The sequence shown here is derived from an EMBL/GenBank/DDBJ whole genome shotgun (WGS) entry which is preliminary data.</text>
</comment>
<evidence type="ECO:0000313" key="2">
    <source>
        <dbReference type="EMBL" id="GAG24269.1"/>
    </source>
</evidence>
<sequence>PSVQITSIPFDVDGISIVLVDDVLYTGRTIRAALAAIMDFGRPKQVQLAVLIDRGHREIPLSADYIGETIKTQFNQEIRVRMIEIKEDGIDEVTLVTLNIKGDG</sequence>
<gene>
    <name evidence="2" type="ORF">S01H1_47786</name>
</gene>
<dbReference type="InterPro" id="IPR029057">
    <property type="entry name" value="PRTase-like"/>
</dbReference>
<dbReference type="EMBL" id="BARS01030647">
    <property type="protein sequence ID" value="GAG24269.1"/>
    <property type="molecule type" value="Genomic_DNA"/>
</dbReference>
<dbReference type="PANTHER" id="PTHR11608">
    <property type="entry name" value="BIFUNCTIONAL PROTEIN PYRR"/>
    <property type="match status" value="1"/>
</dbReference>
<feature type="non-terminal residue" evidence="2">
    <location>
        <position position="1"/>
    </location>
</feature>